<accession>A0AAU9FW84</accession>
<gene>
    <name evidence="2" type="ORF">DMAD_00415</name>
</gene>
<keyword evidence="1" id="KW-0812">Transmembrane</keyword>
<evidence type="ECO:0000313" key="3">
    <source>
        <dbReference type="Proteomes" id="UP001500889"/>
    </source>
</evidence>
<dbReference type="AlphaFoldDB" id="A0AAU9FW84"/>
<feature type="transmembrane region" description="Helical" evidence="1">
    <location>
        <begin position="6"/>
        <end position="23"/>
    </location>
</feature>
<evidence type="ECO:0000313" key="2">
    <source>
        <dbReference type="EMBL" id="BFG00407.1"/>
    </source>
</evidence>
<keyword evidence="1" id="KW-1133">Transmembrane helix</keyword>
<proteinExistence type="predicted"/>
<keyword evidence="1" id="KW-0472">Membrane</keyword>
<name>A0AAU9FW84_DROMD</name>
<sequence>MPLILLYYLFGLTILLGIFQLVWSKKRALLERRSQLEELETHMIRMQVDLMQFIEKTFLGQDQDLEDLEGAKQSIKCFAKKLKHTRRCFGVERKEYPR</sequence>
<evidence type="ECO:0000256" key="1">
    <source>
        <dbReference type="SAM" id="Phobius"/>
    </source>
</evidence>
<protein>
    <submittedName>
        <fullName evidence="2">Uncharacterized protein</fullName>
    </submittedName>
</protein>
<dbReference type="Proteomes" id="UP001500889">
    <property type="component" value="Chromosome A"/>
</dbReference>
<reference evidence="2 3" key="1">
    <citation type="submission" date="2024-02" db="EMBL/GenBank/DDBJ databases">
        <title>A chromosome-level genome assembly of Drosophila madeirensis, a fruit fly species endemic to Madeira island.</title>
        <authorList>
            <person name="Tomihara K."/>
            <person name="Llopart A."/>
            <person name="Yamamoto D."/>
        </authorList>
    </citation>
    <scope>NUCLEOTIDE SEQUENCE [LARGE SCALE GENOMIC DNA]</scope>
    <source>
        <strain evidence="2 3">RF1</strain>
    </source>
</reference>
<organism evidence="2 3">
    <name type="scientific">Drosophila madeirensis</name>
    <name type="common">Fruit fly</name>
    <dbReference type="NCBI Taxonomy" id="30013"/>
    <lineage>
        <taxon>Eukaryota</taxon>
        <taxon>Metazoa</taxon>
        <taxon>Ecdysozoa</taxon>
        <taxon>Arthropoda</taxon>
        <taxon>Hexapoda</taxon>
        <taxon>Insecta</taxon>
        <taxon>Pterygota</taxon>
        <taxon>Neoptera</taxon>
        <taxon>Endopterygota</taxon>
        <taxon>Diptera</taxon>
        <taxon>Brachycera</taxon>
        <taxon>Muscomorpha</taxon>
        <taxon>Ephydroidea</taxon>
        <taxon>Drosophilidae</taxon>
        <taxon>Drosophila</taxon>
        <taxon>Sophophora</taxon>
    </lineage>
</organism>
<keyword evidence="3" id="KW-1185">Reference proteome</keyword>
<dbReference type="EMBL" id="AP029266">
    <property type="protein sequence ID" value="BFG00407.1"/>
    <property type="molecule type" value="Genomic_DNA"/>
</dbReference>